<dbReference type="RefSeq" id="WP_203193955.1">
    <property type="nucleotide sequence ID" value="NZ_CP063362.1"/>
</dbReference>
<reference evidence="2 3" key="1">
    <citation type="submission" date="2020-10" db="EMBL/GenBank/DDBJ databases">
        <title>Degradation of 1,4-Dioxane by Xanthobacter sp. YN2, via a Novel Group-2 Soluble Di-Iron Monooxygenase.</title>
        <authorList>
            <person name="Ma F."/>
            <person name="Wang Y."/>
            <person name="Yang J."/>
            <person name="Guo H."/>
            <person name="Su D."/>
            <person name="Yu L."/>
        </authorList>
    </citation>
    <scope>NUCLEOTIDE SEQUENCE [LARGE SCALE GENOMIC DNA]</scope>
    <source>
        <strain evidence="2 3">YN2</strain>
    </source>
</reference>
<dbReference type="SUPFAM" id="SSF50090">
    <property type="entry name" value="Electron transport accessory proteins"/>
    <property type="match status" value="1"/>
</dbReference>
<dbReference type="EMBL" id="CP063362">
    <property type="protein sequence ID" value="QRG07043.1"/>
    <property type="molecule type" value="Genomic_DNA"/>
</dbReference>
<evidence type="ECO:0000313" key="3">
    <source>
        <dbReference type="Proteomes" id="UP000596427"/>
    </source>
</evidence>
<dbReference type="NCBIfam" id="TIGR03889">
    <property type="entry name" value="nitrile_acc"/>
    <property type="match status" value="1"/>
</dbReference>
<gene>
    <name evidence="2" type="ORF">EZH22_00905</name>
</gene>
<name>A0A974SK18_9HYPH</name>
<dbReference type="KEGG" id="xdi:EZH22_00905"/>
<dbReference type="InterPro" id="IPR042262">
    <property type="entry name" value="CN_hydtase_beta_C"/>
</dbReference>
<dbReference type="InterPro" id="IPR023808">
    <property type="entry name" value="Nitrile_Hydratase_acc_put"/>
</dbReference>
<dbReference type="Proteomes" id="UP000596427">
    <property type="component" value="Chromosome"/>
</dbReference>
<dbReference type="InterPro" id="IPR049054">
    <property type="entry name" value="CN_hydtase_beta-like_N"/>
</dbReference>
<keyword evidence="3" id="KW-1185">Reference proteome</keyword>
<dbReference type="Pfam" id="PF21006">
    <property type="entry name" value="NHase_beta_N"/>
    <property type="match status" value="1"/>
</dbReference>
<evidence type="ECO:0000313" key="2">
    <source>
        <dbReference type="EMBL" id="QRG07043.1"/>
    </source>
</evidence>
<dbReference type="InterPro" id="IPR008990">
    <property type="entry name" value="Elect_transpt_acc-like_dom_sf"/>
</dbReference>
<feature type="domain" description="Nitrile hydratase beta subunit-like N-terminal" evidence="1">
    <location>
        <begin position="15"/>
        <end position="96"/>
    </location>
</feature>
<evidence type="ECO:0000259" key="1">
    <source>
        <dbReference type="Pfam" id="PF21006"/>
    </source>
</evidence>
<dbReference type="Gene3D" id="1.10.472.20">
    <property type="entry name" value="Nitrile hydratase, beta subunit"/>
    <property type="match status" value="1"/>
</dbReference>
<dbReference type="AlphaFoldDB" id="A0A974SK18"/>
<accession>A0A974SK18</accession>
<proteinExistence type="predicted"/>
<sequence length="117" mass="12679">MSHQSDASSHPEPPPGGAVFQEPWQARVFALAVCLNRAGLFSWMEWTEALVARTKASPSGEASYELWLDTLEELLISRAATDRAVLDALREAWRAAGKATPHGQPIELAPGILEQGS</sequence>
<protein>
    <submittedName>
        <fullName evidence="2">Nitrile hydratase accessory protein</fullName>
    </submittedName>
</protein>
<organism evidence="2 3">
    <name type="scientific">Xanthobacter dioxanivorans</name>
    <dbReference type="NCBI Taxonomy" id="2528964"/>
    <lineage>
        <taxon>Bacteria</taxon>
        <taxon>Pseudomonadati</taxon>
        <taxon>Pseudomonadota</taxon>
        <taxon>Alphaproteobacteria</taxon>
        <taxon>Hyphomicrobiales</taxon>
        <taxon>Xanthobacteraceae</taxon>
        <taxon>Xanthobacter</taxon>
    </lineage>
</organism>